<accession>A0A2H1VF68</accession>
<reference evidence="1" key="1">
    <citation type="submission" date="2016-07" db="EMBL/GenBank/DDBJ databases">
        <authorList>
            <person name="Bretaudeau A."/>
        </authorList>
    </citation>
    <scope>NUCLEOTIDE SEQUENCE</scope>
    <source>
        <strain evidence="1">Rice</strain>
        <tissue evidence="1">Whole body</tissue>
    </source>
</reference>
<dbReference type="AlphaFoldDB" id="A0A2H1VF68"/>
<name>A0A2H1VF68_SPOFR</name>
<dbReference type="EMBL" id="ODYU01002248">
    <property type="protein sequence ID" value="SOQ39475.1"/>
    <property type="molecule type" value="Genomic_DNA"/>
</dbReference>
<gene>
    <name evidence="1" type="ORF">SFRICE_006278</name>
</gene>
<protein>
    <submittedName>
        <fullName evidence="1">SFRICE_006278</fullName>
    </submittedName>
</protein>
<proteinExistence type="predicted"/>
<evidence type="ECO:0000313" key="1">
    <source>
        <dbReference type="EMBL" id="SOQ39475.1"/>
    </source>
</evidence>
<sequence>MATLHYILHRIVHRTGEAKQVASGRRAGGAVAVFGRSRVVARLRTAQRGTRRVLSIDRRNASGATARSQLASQSYLVR</sequence>
<organism evidence="1">
    <name type="scientific">Spodoptera frugiperda</name>
    <name type="common">Fall armyworm</name>
    <dbReference type="NCBI Taxonomy" id="7108"/>
    <lineage>
        <taxon>Eukaryota</taxon>
        <taxon>Metazoa</taxon>
        <taxon>Ecdysozoa</taxon>
        <taxon>Arthropoda</taxon>
        <taxon>Hexapoda</taxon>
        <taxon>Insecta</taxon>
        <taxon>Pterygota</taxon>
        <taxon>Neoptera</taxon>
        <taxon>Endopterygota</taxon>
        <taxon>Lepidoptera</taxon>
        <taxon>Glossata</taxon>
        <taxon>Ditrysia</taxon>
        <taxon>Noctuoidea</taxon>
        <taxon>Noctuidae</taxon>
        <taxon>Amphipyrinae</taxon>
        <taxon>Spodoptera</taxon>
    </lineage>
</organism>